<dbReference type="Proteomes" id="UP000250272">
    <property type="component" value="Chromosome"/>
</dbReference>
<reference evidence="3 4" key="1">
    <citation type="submission" date="2016-04" db="EMBL/GenBank/DDBJ databases">
        <title>Complete genome sequence of Thermococcus barossii type strain SHCK-94.</title>
        <authorList>
            <person name="Oger P.M."/>
        </authorList>
    </citation>
    <scope>NUCLEOTIDE SEQUENCE [LARGE SCALE GENOMIC DNA]</scope>
    <source>
        <strain evidence="3 4">SHCK-94</strain>
    </source>
</reference>
<keyword evidence="4" id="KW-1185">Reference proteome</keyword>
<name>A0A2Z2MJ49_9EURY</name>
<protein>
    <recommendedName>
        <fullName evidence="2">DUF835 domain-containing protein</fullName>
    </recommendedName>
</protein>
<keyword evidence="1" id="KW-0472">Membrane</keyword>
<dbReference type="Pfam" id="PF05763">
    <property type="entry name" value="DUF835"/>
    <property type="match status" value="1"/>
</dbReference>
<evidence type="ECO:0000256" key="1">
    <source>
        <dbReference type="SAM" id="Phobius"/>
    </source>
</evidence>
<organism evidence="3 4">
    <name type="scientific">Thermococcus barossii</name>
    <dbReference type="NCBI Taxonomy" id="54077"/>
    <lineage>
        <taxon>Archaea</taxon>
        <taxon>Methanobacteriati</taxon>
        <taxon>Methanobacteriota</taxon>
        <taxon>Thermococci</taxon>
        <taxon>Thermococcales</taxon>
        <taxon>Thermococcaceae</taxon>
        <taxon>Thermococcus</taxon>
    </lineage>
</organism>
<gene>
    <name evidence="3" type="ORF">A3L01_05010</name>
</gene>
<dbReference type="PANTHER" id="PTHR33531">
    <property type="entry name" value="RUBRERYTHRIN SUBFAMILY"/>
    <property type="match status" value="1"/>
</dbReference>
<evidence type="ECO:0000259" key="2">
    <source>
        <dbReference type="Pfam" id="PF05763"/>
    </source>
</evidence>
<sequence>MIWSLFFVLIFKFLHVSTIQMEWNTSDVKLISIPHNGSRKRGIQMTTNLELFIVFVKLGMTLVFLRAFIKSKRRSALLLSLGWLTSATLPARIPSFYGIQIAPILMGVATSFTLLGILLLVEEETGRRSPLAMHVTLPIIPAAYGTLEATMSRSCANTYAVSGALLLIGGVVLIEFLSRYYHERAKLFGMVIVISGMASMVYPLIYFNGFISDDMVVYSAALLAVLTAYAYYELIYSRRFLAVDKIRSEDGLSKVDIPAGVRIMSLKELKEVSPRLKGFPVLAFLRGIEPGEGWITYWIRSIDGPNTIPPTSLYKITQLTSQYFHEMRAVGKQGIVIVEAPEFLRLYNDLRGVLKMLSALRDMALLFNGTLIIVTEKDVWKKEEWSLLTRTLQ</sequence>
<proteinExistence type="predicted"/>
<keyword evidence="1" id="KW-0812">Transmembrane</keyword>
<dbReference type="PANTHER" id="PTHR33531:SF7">
    <property type="entry name" value="HYPOTHETICAL MEMBRANE PROTEIN, CONSERVED"/>
    <property type="match status" value="1"/>
</dbReference>
<dbReference type="KEGG" id="tbs:A3L01_05010"/>
<accession>A0A2Z2MJ49</accession>
<keyword evidence="1" id="KW-1133">Transmembrane helix</keyword>
<feature type="transmembrane region" description="Helical" evidence="1">
    <location>
        <begin position="76"/>
        <end position="93"/>
    </location>
</feature>
<dbReference type="EMBL" id="CP015101">
    <property type="protein sequence ID" value="ASJ04755.1"/>
    <property type="molecule type" value="Genomic_DNA"/>
</dbReference>
<feature type="transmembrane region" description="Helical" evidence="1">
    <location>
        <begin position="215"/>
        <end position="232"/>
    </location>
</feature>
<feature type="transmembrane region" description="Helical" evidence="1">
    <location>
        <begin position="51"/>
        <end position="69"/>
    </location>
</feature>
<evidence type="ECO:0000313" key="3">
    <source>
        <dbReference type="EMBL" id="ASJ04755.1"/>
    </source>
</evidence>
<feature type="transmembrane region" description="Helical" evidence="1">
    <location>
        <begin position="99"/>
        <end position="119"/>
    </location>
</feature>
<feature type="transmembrane region" description="Helical" evidence="1">
    <location>
        <begin position="159"/>
        <end position="178"/>
    </location>
</feature>
<dbReference type="InterPro" id="IPR008553">
    <property type="entry name" value="DUF835"/>
</dbReference>
<evidence type="ECO:0000313" key="4">
    <source>
        <dbReference type="Proteomes" id="UP000250272"/>
    </source>
</evidence>
<feature type="domain" description="DUF835" evidence="2">
    <location>
        <begin position="276"/>
        <end position="391"/>
    </location>
</feature>
<feature type="transmembrane region" description="Helical" evidence="1">
    <location>
        <begin position="187"/>
        <end position="209"/>
    </location>
</feature>
<dbReference type="AlphaFoldDB" id="A0A2Z2MJ49"/>